<accession>H9M777</accession>
<feature type="transmembrane region" description="Helical" evidence="12">
    <location>
        <begin position="124"/>
        <end position="144"/>
    </location>
</feature>
<evidence type="ECO:0000256" key="12">
    <source>
        <dbReference type="SAM" id="Phobius"/>
    </source>
</evidence>
<dbReference type="CTD" id="4508"/>
<evidence type="ECO:0000256" key="9">
    <source>
        <dbReference type="ARBA" id="ARBA00023136"/>
    </source>
</evidence>
<evidence type="ECO:0000256" key="2">
    <source>
        <dbReference type="ARBA" id="ARBA00006810"/>
    </source>
</evidence>
<dbReference type="EMBL" id="JN863731">
    <property type="protein sequence ID" value="AET63094.1"/>
    <property type="molecule type" value="Genomic_DNA"/>
</dbReference>
<dbReference type="InterPro" id="IPR000568">
    <property type="entry name" value="ATP_synth_F0_asu"/>
</dbReference>
<name>H9M777_9ACAR</name>
<comment type="subcellular location">
    <subcellularLocation>
        <location evidence="1">Membrane</location>
        <topology evidence="1">Multi-pass membrane protein</topology>
    </subcellularLocation>
    <subcellularLocation>
        <location evidence="11">Mitochondrion inner membrane</location>
        <topology evidence="11">Multi-pass membrane protein</topology>
    </subcellularLocation>
</comment>
<dbReference type="Pfam" id="PF00119">
    <property type="entry name" value="ATP-synt_A"/>
    <property type="match status" value="1"/>
</dbReference>
<feature type="transmembrane region" description="Helical" evidence="12">
    <location>
        <begin position="20"/>
        <end position="49"/>
    </location>
</feature>
<dbReference type="GO" id="GO:0045259">
    <property type="term" value="C:proton-transporting ATP synthase complex"/>
    <property type="evidence" value="ECO:0007669"/>
    <property type="project" value="UniProtKB-KW"/>
</dbReference>
<dbReference type="PRINTS" id="PR00123">
    <property type="entry name" value="ATPASEA"/>
</dbReference>
<evidence type="ECO:0000256" key="6">
    <source>
        <dbReference type="ARBA" id="ARBA00022781"/>
    </source>
</evidence>
<reference evidence="13" key="2">
    <citation type="journal article" date="2018" name="Zootaxa">
        <title>Two new genera of hard ticks, Robertsicus n. gen. and Archaeocroton n. gen., and the solution to the mystery of Hoogstraal's and Kaufman's "primitive" tick from the Carpathian Mountains.</title>
        <authorList>
            <person name="Barker S.C."/>
            <person name="Burger T.D."/>
        </authorList>
    </citation>
    <scope>NUCLEOTIDE SEQUENCE</scope>
</reference>
<dbReference type="PANTHER" id="PTHR11410:SF0">
    <property type="entry name" value="ATP SYNTHASE SUBUNIT A"/>
    <property type="match status" value="1"/>
</dbReference>
<keyword evidence="9 12" id="KW-0472">Membrane</keyword>
<dbReference type="GO" id="GO:0046933">
    <property type="term" value="F:proton-transporting ATP synthase activity, rotational mechanism"/>
    <property type="evidence" value="ECO:0007669"/>
    <property type="project" value="TreeGrafter"/>
</dbReference>
<gene>
    <name evidence="13" type="primary">ATP6</name>
</gene>
<dbReference type="SUPFAM" id="SSF81336">
    <property type="entry name" value="F1F0 ATP synthase subunit A"/>
    <property type="match status" value="1"/>
</dbReference>
<evidence type="ECO:0000256" key="11">
    <source>
        <dbReference type="RuleBase" id="RU004450"/>
    </source>
</evidence>
<keyword evidence="7 12" id="KW-1133">Transmembrane helix</keyword>
<evidence type="ECO:0000256" key="5">
    <source>
        <dbReference type="ARBA" id="ARBA00022692"/>
    </source>
</evidence>
<comment type="similarity">
    <text evidence="2">Belongs to the ATPase A chain family.</text>
</comment>
<evidence type="ECO:0000256" key="4">
    <source>
        <dbReference type="ARBA" id="ARBA00022547"/>
    </source>
</evidence>
<evidence type="ECO:0000256" key="7">
    <source>
        <dbReference type="ARBA" id="ARBA00022989"/>
    </source>
</evidence>
<evidence type="ECO:0000256" key="8">
    <source>
        <dbReference type="ARBA" id="ARBA00023065"/>
    </source>
</evidence>
<dbReference type="NCBIfam" id="TIGR01131">
    <property type="entry name" value="ATP_synt_6_or_A"/>
    <property type="match status" value="1"/>
</dbReference>
<dbReference type="PANTHER" id="PTHR11410">
    <property type="entry name" value="ATP SYNTHASE SUBUNIT A"/>
    <property type="match status" value="1"/>
</dbReference>
<dbReference type="InterPro" id="IPR035908">
    <property type="entry name" value="F0_ATP_A_sf"/>
</dbReference>
<sequence>MMNNLFSIFDPSTSSTLSSNWMIMFLFVIMLPSLFWISSSKFIISWKILLSKIFQEMMNNLKLFQKKNIILINSLFILILMSNIGGLIPYVFTTTSHIVFTMFLAFPIWISLILFSFVNKFNKLLTHLVPFGCPIMLSLFMVMIESVSNLIRPITLCVRLAANMISGHLLIHLLSSMSLISSMMFLLTLGIMTILMILETAVALIQSFVFVTLISLYINEV</sequence>
<dbReference type="InterPro" id="IPR045083">
    <property type="entry name" value="ATP_synth_F0_asu_bact/mt"/>
</dbReference>
<organism evidence="13">
    <name type="scientific">Archaeocroton sphenodonti</name>
    <name type="common">tuatara tick</name>
    <dbReference type="NCBI Taxonomy" id="2599316"/>
    <lineage>
        <taxon>Eukaryota</taxon>
        <taxon>Metazoa</taxon>
        <taxon>Ecdysozoa</taxon>
        <taxon>Arthropoda</taxon>
        <taxon>Chelicerata</taxon>
        <taxon>Arachnida</taxon>
        <taxon>Acari</taxon>
        <taxon>Parasitiformes</taxon>
        <taxon>Ixodida</taxon>
        <taxon>Ixodoidea</taxon>
        <taxon>Ixodidae</taxon>
        <taxon>Archaeocroton</taxon>
    </lineage>
</organism>
<evidence type="ECO:0000256" key="1">
    <source>
        <dbReference type="ARBA" id="ARBA00004141"/>
    </source>
</evidence>
<feature type="transmembrane region" description="Helical" evidence="12">
    <location>
        <begin position="70"/>
        <end position="92"/>
    </location>
</feature>
<keyword evidence="8" id="KW-0406">Ion transport</keyword>
<keyword evidence="10" id="KW-0066">ATP synthesis</keyword>
<feature type="transmembrane region" description="Helical" evidence="12">
    <location>
        <begin position="185"/>
        <end position="218"/>
    </location>
</feature>
<dbReference type="RefSeq" id="YP_006234054.1">
    <property type="nucleotide sequence ID" value="NC_017745.1"/>
</dbReference>
<dbReference type="Gene3D" id="1.20.120.220">
    <property type="entry name" value="ATP synthase, F0 complex, subunit A"/>
    <property type="match status" value="1"/>
</dbReference>
<proteinExistence type="inferred from homology"/>
<geneLocation type="mitochondrion" evidence="13"/>
<dbReference type="AlphaFoldDB" id="H9M777"/>
<evidence type="ECO:0000313" key="13">
    <source>
        <dbReference type="EMBL" id="AET63094.1"/>
    </source>
</evidence>
<evidence type="ECO:0000256" key="10">
    <source>
        <dbReference type="ARBA" id="ARBA00023310"/>
    </source>
</evidence>
<keyword evidence="6" id="KW-0375">Hydrogen ion transport</keyword>
<keyword evidence="3" id="KW-0813">Transport</keyword>
<evidence type="ECO:0000256" key="3">
    <source>
        <dbReference type="ARBA" id="ARBA00022448"/>
    </source>
</evidence>
<dbReference type="CDD" id="cd00310">
    <property type="entry name" value="ATP-synt_Fo_a_6"/>
    <property type="match status" value="1"/>
</dbReference>
<feature type="transmembrane region" description="Helical" evidence="12">
    <location>
        <begin position="98"/>
        <end position="117"/>
    </location>
</feature>
<keyword evidence="4" id="KW-0138">CF(0)</keyword>
<protein>
    <recommendedName>
        <fullName evidence="11">ATP synthase subunit a</fullName>
    </recommendedName>
</protein>
<dbReference type="GO" id="GO:0005743">
    <property type="term" value="C:mitochondrial inner membrane"/>
    <property type="evidence" value="ECO:0007669"/>
    <property type="project" value="UniProtKB-SubCell"/>
</dbReference>
<dbReference type="GeneID" id="12354267"/>
<keyword evidence="13" id="KW-0496">Mitochondrion</keyword>
<reference evidence="13" key="1">
    <citation type="journal article" date="2012" name="Mol. Phylogenet. Evol.">
        <title>Phylogenetic analysis of ticks (Acari: Ixodida) using mitochondrial genomes and nuclear rRNA genes indicates that the genus Amblyomma is polyphyletic.</title>
        <authorList>
            <person name="Burger T.D."/>
            <person name="Shao R."/>
            <person name="Beati L."/>
            <person name="Miller H."/>
            <person name="Barker S.C."/>
        </authorList>
    </citation>
    <scope>NUCLEOTIDE SEQUENCE</scope>
</reference>
<keyword evidence="5 12" id="KW-0812">Transmembrane</keyword>